<dbReference type="PROSITE" id="PS51257">
    <property type="entry name" value="PROKAR_LIPOPROTEIN"/>
    <property type="match status" value="1"/>
</dbReference>
<gene>
    <name evidence="2" type="ORF">DL346_26905</name>
</gene>
<dbReference type="EMBL" id="QLUW01000007">
    <property type="protein sequence ID" value="RAP73348.1"/>
    <property type="molecule type" value="Genomic_DNA"/>
</dbReference>
<dbReference type="RefSeq" id="WP_112885489.1">
    <property type="nucleotide sequence ID" value="NZ_QLUW01000007.1"/>
</dbReference>
<evidence type="ECO:0008006" key="4">
    <source>
        <dbReference type="Google" id="ProtNLM"/>
    </source>
</evidence>
<accession>A0A328TS80</accession>
<dbReference type="Proteomes" id="UP000249260">
    <property type="component" value="Unassembled WGS sequence"/>
</dbReference>
<evidence type="ECO:0000313" key="2">
    <source>
        <dbReference type="EMBL" id="RAP73348.1"/>
    </source>
</evidence>
<name>A0A328TS80_9BACL</name>
<proteinExistence type="predicted"/>
<dbReference type="AlphaFoldDB" id="A0A328TS80"/>
<evidence type="ECO:0000313" key="3">
    <source>
        <dbReference type="Proteomes" id="UP000249260"/>
    </source>
</evidence>
<feature type="chain" id="PRO_5038568692" description="Lipoprotein" evidence="1">
    <location>
        <begin position="21"/>
        <end position="360"/>
    </location>
</feature>
<keyword evidence="3" id="KW-1185">Reference proteome</keyword>
<reference evidence="2 3" key="1">
    <citation type="submission" date="2018-06" db="EMBL/GenBank/DDBJ databases">
        <title>Paenibacillus montanisoli sp. nov., isolated from mountain area soil.</title>
        <authorList>
            <person name="Wu M."/>
        </authorList>
    </citation>
    <scope>NUCLEOTIDE SEQUENCE [LARGE SCALE GENOMIC DNA]</scope>
    <source>
        <strain evidence="2 3">RA17</strain>
    </source>
</reference>
<keyword evidence="1" id="KW-0732">Signal</keyword>
<feature type="signal peptide" evidence="1">
    <location>
        <begin position="1"/>
        <end position="20"/>
    </location>
</feature>
<evidence type="ECO:0000256" key="1">
    <source>
        <dbReference type="SAM" id="SignalP"/>
    </source>
</evidence>
<protein>
    <recommendedName>
        <fullName evidence="4">Lipoprotein</fullName>
    </recommendedName>
</protein>
<sequence>MKMVKRGTALLLAASLAVLAGCSSSDSPKEAILDAMVKNEEAASMTYKGTLTINDFSLPQEAAGAADGANSAVTSMMFAFLKGTVINVHGAVQKSPQRAELTMDITLGSGDVKLNASIPFIITKDKAWIKVPQIPGLPLPETIAGKFVELDMKKLGQEQGVTDVASSPQIGQELIQALLDSLDEKTFFSEPDASDVKGLAADHKVDQLVRFSINESNVEEAWTAIMEKAAPQIIDILLKNDAYATALKLSKTDLEAAKKELADKQKDGKLQAAIDEMKKTVKINQLDVTGGITEDYLTYEGVDLSLESADAAQGMKLGIHFDLSFDDMNKDVKFEYELPKDSVPVEQLQEMLGLPSASEK</sequence>
<comment type="caution">
    <text evidence="2">The sequence shown here is derived from an EMBL/GenBank/DDBJ whole genome shotgun (WGS) entry which is preliminary data.</text>
</comment>
<dbReference type="OrthoDB" id="2657915at2"/>
<organism evidence="2 3">
    <name type="scientific">Paenibacillus montanisoli</name>
    <dbReference type="NCBI Taxonomy" id="2081970"/>
    <lineage>
        <taxon>Bacteria</taxon>
        <taxon>Bacillati</taxon>
        <taxon>Bacillota</taxon>
        <taxon>Bacilli</taxon>
        <taxon>Bacillales</taxon>
        <taxon>Paenibacillaceae</taxon>
        <taxon>Paenibacillus</taxon>
    </lineage>
</organism>